<keyword evidence="3" id="KW-0597">Phosphoprotein</keyword>
<evidence type="ECO:0000259" key="13">
    <source>
        <dbReference type="PROSITE" id="PS50885"/>
    </source>
</evidence>
<dbReference type="InterPro" id="IPR003660">
    <property type="entry name" value="HAMP_dom"/>
</dbReference>
<dbReference type="GO" id="GO:0004673">
    <property type="term" value="F:protein histidine kinase activity"/>
    <property type="evidence" value="ECO:0007669"/>
    <property type="project" value="UniProtKB-EC"/>
</dbReference>
<protein>
    <submittedName>
        <fullName evidence="14">Two-component system sensor histidine kinase YesM</fullName>
        <ecNumber evidence="14">2.7.13.3</ecNumber>
    </submittedName>
</protein>
<reference evidence="14 15" key="1">
    <citation type="submission" date="2021-03" db="EMBL/GenBank/DDBJ databases">
        <title>Genomic Encyclopedia of Type Strains, Phase IV (KMG-IV): sequencing the most valuable type-strain genomes for metagenomic binning, comparative biology and taxonomic classification.</title>
        <authorList>
            <person name="Goeker M."/>
        </authorList>
    </citation>
    <scope>NUCLEOTIDE SEQUENCE [LARGE SCALE GENOMIC DNA]</scope>
    <source>
        <strain evidence="14 15">DSM 26048</strain>
    </source>
</reference>
<comment type="subcellular location">
    <subcellularLocation>
        <location evidence="1">Cell membrane</location>
        <topology evidence="1">Multi-pass membrane protein</topology>
    </subcellularLocation>
</comment>
<comment type="caution">
    <text evidence="14">The sequence shown here is derived from an EMBL/GenBank/DDBJ whole genome shotgun (WGS) entry which is preliminary data.</text>
</comment>
<dbReference type="InterPro" id="IPR003594">
    <property type="entry name" value="HATPase_dom"/>
</dbReference>
<dbReference type="PANTHER" id="PTHR34220">
    <property type="entry name" value="SENSOR HISTIDINE KINASE YPDA"/>
    <property type="match status" value="1"/>
</dbReference>
<dbReference type="Gene3D" id="3.30.565.10">
    <property type="entry name" value="Histidine kinase-like ATPase, C-terminal domain"/>
    <property type="match status" value="1"/>
</dbReference>
<gene>
    <name evidence="14" type="ORF">J2Z66_008491</name>
</gene>
<keyword evidence="2" id="KW-1003">Cell membrane</keyword>
<dbReference type="PANTHER" id="PTHR34220:SF11">
    <property type="entry name" value="SENSOR PROTEIN KINASE HPTS"/>
    <property type="match status" value="1"/>
</dbReference>
<organism evidence="14 15">
    <name type="scientific">Paenibacillus eucommiae</name>
    <dbReference type="NCBI Taxonomy" id="1355755"/>
    <lineage>
        <taxon>Bacteria</taxon>
        <taxon>Bacillati</taxon>
        <taxon>Bacillota</taxon>
        <taxon>Bacilli</taxon>
        <taxon>Bacillales</taxon>
        <taxon>Paenibacillaceae</taxon>
        <taxon>Paenibacillus</taxon>
    </lineage>
</organism>
<keyword evidence="10" id="KW-0902">Two-component regulatory system</keyword>
<dbReference type="SMART" id="SM00304">
    <property type="entry name" value="HAMP"/>
    <property type="match status" value="1"/>
</dbReference>
<dbReference type="SMART" id="SM00387">
    <property type="entry name" value="HATPase_c"/>
    <property type="match status" value="1"/>
</dbReference>
<dbReference type="Pfam" id="PF06580">
    <property type="entry name" value="His_kinase"/>
    <property type="match status" value="1"/>
</dbReference>
<evidence type="ECO:0000256" key="10">
    <source>
        <dbReference type="ARBA" id="ARBA00023012"/>
    </source>
</evidence>
<keyword evidence="15" id="KW-1185">Reference proteome</keyword>
<dbReference type="PROSITE" id="PS50885">
    <property type="entry name" value="HAMP"/>
    <property type="match status" value="1"/>
</dbReference>
<evidence type="ECO:0000256" key="12">
    <source>
        <dbReference type="SAM" id="Phobius"/>
    </source>
</evidence>
<evidence type="ECO:0000256" key="5">
    <source>
        <dbReference type="ARBA" id="ARBA00022692"/>
    </source>
</evidence>
<dbReference type="CDD" id="cd06225">
    <property type="entry name" value="HAMP"/>
    <property type="match status" value="1"/>
</dbReference>
<evidence type="ECO:0000313" key="15">
    <source>
        <dbReference type="Proteomes" id="UP001519287"/>
    </source>
</evidence>
<dbReference type="InterPro" id="IPR010559">
    <property type="entry name" value="Sig_transdc_His_kin_internal"/>
</dbReference>
<evidence type="ECO:0000256" key="9">
    <source>
        <dbReference type="ARBA" id="ARBA00022989"/>
    </source>
</evidence>
<evidence type="ECO:0000256" key="3">
    <source>
        <dbReference type="ARBA" id="ARBA00022553"/>
    </source>
</evidence>
<dbReference type="InterPro" id="IPR050640">
    <property type="entry name" value="Bact_2-comp_sensor_kinase"/>
</dbReference>
<keyword evidence="4 14" id="KW-0808">Transferase</keyword>
<dbReference type="EMBL" id="JAGGLB010000058">
    <property type="protein sequence ID" value="MBP1996831.1"/>
    <property type="molecule type" value="Genomic_DNA"/>
</dbReference>
<keyword evidence="5 12" id="KW-0812">Transmembrane</keyword>
<dbReference type="Pfam" id="PF02518">
    <property type="entry name" value="HATPase_c"/>
    <property type="match status" value="1"/>
</dbReference>
<dbReference type="SUPFAM" id="SSF55874">
    <property type="entry name" value="ATPase domain of HSP90 chaperone/DNA topoisomerase II/histidine kinase"/>
    <property type="match status" value="1"/>
</dbReference>
<dbReference type="RefSeq" id="WP_209979617.1">
    <property type="nucleotide sequence ID" value="NZ_JAGGLB010000058.1"/>
</dbReference>
<evidence type="ECO:0000256" key="11">
    <source>
        <dbReference type="ARBA" id="ARBA00023136"/>
    </source>
</evidence>
<dbReference type="SUPFAM" id="SSF158472">
    <property type="entry name" value="HAMP domain-like"/>
    <property type="match status" value="1"/>
</dbReference>
<accession>A0ABS4JAF5</accession>
<feature type="transmembrane region" description="Helical" evidence="12">
    <location>
        <begin position="244"/>
        <end position="266"/>
    </location>
</feature>
<evidence type="ECO:0000313" key="14">
    <source>
        <dbReference type="EMBL" id="MBP1996831.1"/>
    </source>
</evidence>
<evidence type="ECO:0000256" key="6">
    <source>
        <dbReference type="ARBA" id="ARBA00022741"/>
    </source>
</evidence>
<dbReference type="EC" id="2.7.13.3" evidence="14"/>
<dbReference type="Proteomes" id="UP001519287">
    <property type="component" value="Unassembled WGS sequence"/>
</dbReference>
<keyword evidence="7 14" id="KW-0418">Kinase</keyword>
<keyword evidence="8" id="KW-0067">ATP-binding</keyword>
<keyword evidence="9 12" id="KW-1133">Transmembrane helix</keyword>
<evidence type="ECO:0000256" key="2">
    <source>
        <dbReference type="ARBA" id="ARBA00022475"/>
    </source>
</evidence>
<evidence type="ECO:0000256" key="8">
    <source>
        <dbReference type="ARBA" id="ARBA00022840"/>
    </source>
</evidence>
<dbReference type="InterPro" id="IPR036890">
    <property type="entry name" value="HATPase_C_sf"/>
</dbReference>
<dbReference type="Gene3D" id="6.10.340.10">
    <property type="match status" value="1"/>
</dbReference>
<sequence>MERTTLEIAKQINYNLDQYLHDLIALTLLPLYHTSPAGNPSELEEILTKNPITSLNFAQLLTLQTYVNNNLLLSKPDDITGVHILDNNRNRLDYFQKNQKEYNLPILELPYYEESKKARGKYIVSETISIPLTYNPEAHNQVFSIYRLLNVFETNKPYAMLVLDIKLNKMNDLLSTITIGEGAIVRIVSASNHIIYSTHSEENTTHFELPSPKDWLIGESELSNVDWKLIISVPIDSVTHRADLVLISLIIMLAAIVSAMVFSNWFSQKITKPLQHLQRLMKQAESGEFNLSFHTKSRDEIYHLGNSFNYMLTQIKDLINKTYITEIHQKEAEFAALQSQISPHFLFNTLESIRMVCEIEGNKQSVSMITALGKLLNENMQQKRWITLQEEITYIHNYLYLQSMRMPYPLRYSIECNPTLLSTPILAFLIQPLVENSILHGLSLLFHSGDIQITIEREEDESHLRITVLDNGSGISEEKLKKIELLLQSPYVSTQNGIGLININQRMIYTYGKRYGLKVESEEHQGTKITLFIPLSSDSQEKELTLDGTV</sequence>
<keyword evidence="6" id="KW-0547">Nucleotide-binding</keyword>
<proteinExistence type="predicted"/>
<evidence type="ECO:0000256" key="7">
    <source>
        <dbReference type="ARBA" id="ARBA00022777"/>
    </source>
</evidence>
<evidence type="ECO:0000256" key="4">
    <source>
        <dbReference type="ARBA" id="ARBA00022679"/>
    </source>
</evidence>
<dbReference type="Pfam" id="PF00672">
    <property type="entry name" value="HAMP"/>
    <property type="match status" value="1"/>
</dbReference>
<evidence type="ECO:0000256" key="1">
    <source>
        <dbReference type="ARBA" id="ARBA00004651"/>
    </source>
</evidence>
<keyword evidence="11 12" id="KW-0472">Membrane</keyword>
<feature type="domain" description="HAMP" evidence="13">
    <location>
        <begin position="268"/>
        <end position="320"/>
    </location>
</feature>
<name>A0ABS4JAF5_9BACL</name>